<evidence type="ECO:0000313" key="1">
    <source>
        <dbReference type="EMBL" id="PWT38002.1"/>
    </source>
</evidence>
<name>A0A855XCN3_LIMRT</name>
<feature type="non-terminal residue" evidence="1">
    <location>
        <position position="1"/>
    </location>
</feature>
<reference evidence="1 2" key="1">
    <citation type="journal article" date="2018" name="Front. Microbiol.">
        <title>Comparative Genomics of the Herbivore Gut Symbiont Lactobacillus reuteri Reveals Genetic Diversity and Lifestyle Adaptation.</title>
        <authorList>
            <person name="Zhao J."/>
        </authorList>
    </citation>
    <scope>NUCLEOTIDE SEQUENCE [LARGE SCALE GENOMIC DNA]</scope>
    <source>
        <strain evidence="1 2">LR10</strain>
    </source>
</reference>
<evidence type="ECO:0000313" key="2">
    <source>
        <dbReference type="Proteomes" id="UP000245980"/>
    </source>
</evidence>
<dbReference type="Proteomes" id="UP000245980">
    <property type="component" value="Unassembled WGS sequence"/>
</dbReference>
<feature type="non-terminal residue" evidence="1">
    <location>
        <position position="177"/>
    </location>
</feature>
<accession>A0A855XCN3</accession>
<protein>
    <submittedName>
        <fullName evidence="1">Uncharacterized protein</fullName>
    </submittedName>
</protein>
<proteinExistence type="predicted"/>
<sequence>KIRELRAELDGLNAKGFKSKTKLDRDAKGRTKGEYTGKDVGLIKYSIPENNVLQTRRGARRQYGLSKKYPTHFAPKELAKENEDLAKSYSNVTPAISRAEQKLKDTNGTLSKGTKATAKLGKVMGVAGSVLGVIGSGLGVVGLGIDAITIASGALEMMGVHPWKLIQNAIKPAQANA</sequence>
<dbReference type="AlphaFoldDB" id="A0A855XCN3"/>
<dbReference type="EMBL" id="QGHT01000241">
    <property type="protein sequence ID" value="PWT38002.1"/>
    <property type="molecule type" value="Genomic_DNA"/>
</dbReference>
<comment type="caution">
    <text evidence="1">The sequence shown here is derived from an EMBL/GenBank/DDBJ whole genome shotgun (WGS) entry which is preliminary data.</text>
</comment>
<organism evidence="1 2">
    <name type="scientific">Limosilactobacillus reuteri</name>
    <name type="common">Lactobacillus reuteri</name>
    <dbReference type="NCBI Taxonomy" id="1598"/>
    <lineage>
        <taxon>Bacteria</taxon>
        <taxon>Bacillati</taxon>
        <taxon>Bacillota</taxon>
        <taxon>Bacilli</taxon>
        <taxon>Lactobacillales</taxon>
        <taxon>Lactobacillaceae</taxon>
        <taxon>Limosilactobacillus</taxon>
    </lineage>
</organism>
<gene>
    <name evidence="1" type="ORF">DKZ22_13200</name>
</gene>
<dbReference type="RefSeq" id="WP_181392422.1">
    <property type="nucleotide sequence ID" value="NZ_QGHT01000241.1"/>
</dbReference>